<evidence type="ECO:0000256" key="4">
    <source>
        <dbReference type="ARBA" id="ARBA00022759"/>
    </source>
</evidence>
<evidence type="ECO:0000256" key="7">
    <source>
        <dbReference type="ARBA" id="ARBA00023016"/>
    </source>
</evidence>
<dbReference type="InterPro" id="IPR038570">
    <property type="entry name" value="HicA_sf"/>
</dbReference>
<evidence type="ECO:0000256" key="3">
    <source>
        <dbReference type="ARBA" id="ARBA00022722"/>
    </source>
</evidence>
<evidence type="ECO:0008006" key="10">
    <source>
        <dbReference type="Google" id="ProtNLM"/>
    </source>
</evidence>
<protein>
    <recommendedName>
        <fullName evidence="10">Addiction module toxin, HicA family</fullName>
    </recommendedName>
</protein>
<dbReference type="STRING" id="1802660.A2735_02975"/>
<keyword evidence="6" id="KW-0694">RNA-binding</keyword>
<dbReference type="Gene3D" id="3.30.920.30">
    <property type="entry name" value="Hypothetical protein"/>
    <property type="match status" value="1"/>
</dbReference>
<keyword evidence="2" id="KW-1277">Toxin-antitoxin system</keyword>
<keyword evidence="4" id="KW-0255">Endonuclease</keyword>
<evidence type="ECO:0000313" key="8">
    <source>
        <dbReference type="EMBL" id="OGM97898.1"/>
    </source>
</evidence>
<keyword evidence="3" id="KW-0540">Nuclease</keyword>
<dbReference type="Pfam" id="PF07927">
    <property type="entry name" value="HicA_toxin"/>
    <property type="match status" value="1"/>
</dbReference>
<dbReference type="GO" id="GO:0016787">
    <property type="term" value="F:hydrolase activity"/>
    <property type="evidence" value="ECO:0007669"/>
    <property type="project" value="UniProtKB-KW"/>
</dbReference>
<evidence type="ECO:0000256" key="1">
    <source>
        <dbReference type="ARBA" id="ARBA00006620"/>
    </source>
</evidence>
<sequence>MLFTDLSEKRVVTALQKGGFWIAKTFGKKHVGMTNGTRKIIIPRTTRVNPYTLKGIIRDAGLTDEEFKKLL</sequence>
<dbReference type="GO" id="GO:0004519">
    <property type="term" value="F:endonuclease activity"/>
    <property type="evidence" value="ECO:0007669"/>
    <property type="project" value="UniProtKB-KW"/>
</dbReference>
<organism evidence="8 9">
    <name type="scientific">Candidatus Yanofskybacteria bacterium RIFCSPHIGHO2_01_FULL_41_21</name>
    <dbReference type="NCBI Taxonomy" id="1802660"/>
    <lineage>
        <taxon>Bacteria</taxon>
        <taxon>Candidatus Yanofskyibacteriota</taxon>
    </lineage>
</organism>
<evidence type="ECO:0000256" key="5">
    <source>
        <dbReference type="ARBA" id="ARBA00022801"/>
    </source>
</evidence>
<dbReference type="SUPFAM" id="SSF54786">
    <property type="entry name" value="YcfA/nrd intein domain"/>
    <property type="match status" value="1"/>
</dbReference>
<proteinExistence type="inferred from homology"/>
<dbReference type="GO" id="GO:0003729">
    <property type="term" value="F:mRNA binding"/>
    <property type="evidence" value="ECO:0007669"/>
    <property type="project" value="InterPro"/>
</dbReference>
<name>A0A1F8ECT0_9BACT</name>
<accession>A0A1F8ECT0</accession>
<keyword evidence="7" id="KW-0346">Stress response</keyword>
<reference evidence="8 9" key="1">
    <citation type="journal article" date="2016" name="Nat. Commun.">
        <title>Thousands of microbial genomes shed light on interconnected biogeochemical processes in an aquifer system.</title>
        <authorList>
            <person name="Anantharaman K."/>
            <person name="Brown C.T."/>
            <person name="Hug L.A."/>
            <person name="Sharon I."/>
            <person name="Castelle C.J."/>
            <person name="Probst A.J."/>
            <person name="Thomas B.C."/>
            <person name="Singh A."/>
            <person name="Wilkins M.J."/>
            <person name="Karaoz U."/>
            <person name="Brodie E.L."/>
            <person name="Williams K.H."/>
            <person name="Hubbard S.S."/>
            <person name="Banfield J.F."/>
        </authorList>
    </citation>
    <scope>NUCLEOTIDE SEQUENCE [LARGE SCALE GENOMIC DNA]</scope>
</reference>
<evidence type="ECO:0000256" key="6">
    <source>
        <dbReference type="ARBA" id="ARBA00022884"/>
    </source>
</evidence>
<keyword evidence="5" id="KW-0378">Hydrolase</keyword>
<dbReference type="EMBL" id="MGJA01000007">
    <property type="protein sequence ID" value="OGM97898.1"/>
    <property type="molecule type" value="Genomic_DNA"/>
</dbReference>
<comment type="caution">
    <text evidence="8">The sequence shown here is derived from an EMBL/GenBank/DDBJ whole genome shotgun (WGS) entry which is preliminary data.</text>
</comment>
<dbReference type="Proteomes" id="UP000178520">
    <property type="component" value="Unassembled WGS sequence"/>
</dbReference>
<evidence type="ECO:0000313" key="9">
    <source>
        <dbReference type="Proteomes" id="UP000178520"/>
    </source>
</evidence>
<gene>
    <name evidence="8" type="ORF">A2735_02975</name>
</gene>
<comment type="similarity">
    <text evidence="1">Belongs to the HicA mRNA interferase family.</text>
</comment>
<evidence type="ECO:0000256" key="2">
    <source>
        <dbReference type="ARBA" id="ARBA00022649"/>
    </source>
</evidence>
<dbReference type="AlphaFoldDB" id="A0A1F8ECT0"/>
<dbReference type="InterPro" id="IPR012933">
    <property type="entry name" value="HicA_mRNA_interferase"/>
</dbReference>